<gene>
    <name evidence="1" type="ORF">IQ276_25265</name>
</gene>
<name>A0A8J6ZRM9_DESMC</name>
<proteinExistence type="predicted"/>
<comment type="caution">
    <text evidence="1">The sequence shown here is derived from an EMBL/GenBank/DDBJ whole genome shotgun (WGS) entry which is preliminary data.</text>
</comment>
<evidence type="ECO:0000313" key="2">
    <source>
        <dbReference type="Proteomes" id="UP000622533"/>
    </source>
</evidence>
<keyword evidence="2" id="KW-1185">Reference proteome</keyword>
<organism evidence="1 2">
    <name type="scientific">Desmonostoc muscorum LEGE 12446</name>
    <dbReference type="NCBI Taxonomy" id="1828758"/>
    <lineage>
        <taxon>Bacteria</taxon>
        <taxon>Bacillati</taxon>
        <taxon>Cyanobacteriota</taxon>
        <taxon>Cyanophyceae</taxon>
        <taxon>Nostocales</taxon>
        <taxon>Nostocaceae</taxon>
        <taxon>Desmonostoc</taxon>
    </lineage>
</organism>
<evidence type="ECO:0000313" key="1">
    <source>
        <dbReference type="EMBL" id="MBE9025614.1"/>
    </source>
</evidence>
<dbReference type="Gene3D" id="3.30.200.20">
    <property type="entry name" value="Phosphorylase Kinase, domain 1"/>
    <property type="match status" value="1"/>
</dbReference>
<dbReference type="Proteomes" id="UP000622533">
    <property type="component" value="Unassembled WGS sequence"/>
</dbReference>
<evidence type="ECO:0008006" key="3">
    <source>
        <dbReference type="Google" id="ProtNLM"/>
    </source>
</evidence>
<reference evidence="1" key="1">
    <citation type="submission" date="2020-10" db="EMBL/GenBank/DDBJ databases">
        <authorList>
            <person name="Castelo-Branco R."/>
            <person name="Eusebio N."/>
            <person name="Adriana R."/>
            <person name="Vieira A."/>
            <person name="Brugerolle De Fraissinette N."/>
            <person name="Rezende De Castro R."/>
            <person name="Schneider M.P."/>
            <person name="Vasconcelos V."/>
            <person name="Leao P.N."/>
        </authorList>
    </citation>
    <scope>NUCLEOTIDE SEQUENCE</scope>
    <source>
        <strain evidence="1">LEGE 12446</strain>
    </source>
</reference>
<dbReference type="SUPFAM" id="SSF56112">
    <property type="entry name" value="Protein kinase-like (PK-like)"/>
    <property type="match status" value="1"/>
</dbReference>
<dbReference type="InterPro" id="IPR011009">
    <property type="entry name" value="Kinase-like_dom_sf"/>
</dbReference>
<dbReference type="RefSeq" id="WP_193920752.1">
    <property type="nucleotide sequence ID" value="NZ_JADEXS020000001.1"/>
</dbReference>
<dbReference type="EMBL" id="JADEXS010000445">
    <property type="protein sequence ID" value="MBE9025614.1"/>
    <property type="molecule type" value="Genomic_DNA"/>
</dbReference>
<protein>
    <recommendedName>
        <fullName evidence="3">Serine/threonine protein kinase</fullName>
    </recommendedName>
</protein>
<accession>A0A8J6ZRM9</accession>
<sequence>MLTLSGYQVIEQIYESSNSVIYRGYREADNKPVILKTLRDIYPSPESIACYQREYHIIHNLHLSGVVQVYGL</sequence>
<dbReference type="AlphaFoldDB" id="A0A8J6ZRM9"/>